<gene>
    <name evidence="2" type="ORF">F4Y08_15460</name>
</gene>
<dbReference type="AlphaFoldDB" id="A0A6B1DZB6"/>
<name>A0A6B1DZB6_9CHLR</name>
<dbReference type="GO" id="GO:0005524">
    <property type="term" value="F:ATP binding"/>
    <property type="evidence" value="ECO:0007669"/>
    <property type="project" value="UniProtKB-KW"/>
</dbReference>
<dbReference type="Pfam" id="PF13401">
    <property type="entry name" value="AAA_22"/>
    <property type="match status" value="1"/>
</dbReference>
<feature type="domain" description="ORC1/DEAH AAA+ ATPase" evidence="1">
    <location>
        <begin position="130"/>
        <end position="254"/>
    </location>
</feature>
<dbReference type="EMBL" id="VXPY01000109">
    <property type="protein sequence ID" value="MYD91704.1"/>
    <property type="molecule type" value="Genomic_DNA"/>
</dbReference>
<keyword evidence="2" id="KW-0547">Nucleotide-binding</keyword>
<dbReference type="InterPro" id="IPR036388">
    <property type="entry name" value="WH-like_DNA-bd_sf"/>
</dbReference>
<reference evidence="2" key="1">
    <citation type="submission" date="2019-09" db="EMBL/GenBank/DDBJ databases">
        <title>Characterisation of the sponge microbiome using genome-centric metagenomics.</title>
        <authorList>
            <person name="Engelberts J.P."/>
            <person name="Robbins S.J."/>
            <person name="De Goeij J.M."/>
            <person name="Aranda M."/>
            <person name="Bell S.C."/>
            <person name="Webster N.S."/>
        </authorList>
    </citation>
    <scope>NUCLEOTIDE SEQUENCE</scope>
    <source>
        <strain evidence="2">SB0662_bin_9</strain>
    </source>
</reference>
<accession>A0A6B1DZB6</accession>
<organism evidence="2">
    <name type="scientific">Caldilineaceae bacterium SB0662_bin_9</name>
    <dbReference type="NCBI Taxonomy" id="2605258"/>
    <lineage>
        <taxon>Bacteria</taxon>
        <taxon>Bacillati</taxon>
        <taxon>Chloroflexota</taxon>
        <taxon>Caldilineae</taxon>
        <taxon>Caldilineales</taxon>
        <taxon>Caldilineaceae</taxon>
    </lineage>
</organism>
<comment type="caution">
    <text evidence="2">The sequence shown here is derived from an EMBL/GenBank/DDBJ whole genome shotgun (WGS) entry which is preliminary data.</text>
</comment>
<dbReference type="SUPFAM" id="SSF52540">
    <property type="entry name" value="P-loop containing nucleoside triphosphate hydrolases"/>
    <property type="match status" value="1"/>
</dbReference>
<proteinExistence type="predicted"/>
<dbReference type="Gene3D" id="3.40.50.300">
    <property type="entry name" value="P-loop containing nucleotide triphosphate hydrolases"/>
    <property type="match status" value="1"/>
</dbReference>
<dbReference type="SUPFAM" id="SSF46785">
    <property type="entry name" value="Winged helix' DNA-binding domain"/>
    <property type="match status" value="1"/>
</dbReference>
<dbReference type="Gene3D" id="1.10.10.10">
    <property type="entry name" value="Winged helix-like DNA-binding domain superfamily/Winged helix DNA-binding domain"/>
    <property type="match status" value="1"/>
</dbReference>
<dbReference type="InterPro" id="IPR049945">
    <property type="entry name" value="AAA_22"/>
</dbReference>
<protein>
    <submittedName>
        <fullName evidence="2">ATP-binding protein</fullName>
    </submittedName>
</protein>
<sequence length="996" mass="112334">MAIHLHRRGGGRDGGRRDRKVLQAGIRRKRTGRCDPEHPGTRRGSAGVLLSVPLAQGLLAHQVQRDPITAYRLKWSRSTEMSQPTSAPTIRKFNPGAFQSDQEVKEQFVVRNRELDTVLGVVKRNLAAESCQHALIVAPRGMGKTMLLARMEAELRLDSDLAPDLIPVRFMEESYEVSDLTGFWLEVLFQLGRECSRQGLDAGAELEAAYASFCARWRDTHLRLEVLAAIERGLASIDRRMVLMVENLQALSETWPSDDEWGLRRVLQTVPTIMLIGTATTRFKSLEDADRAFFDLFRLVELGPLTAKECAALWNMATRQNLVAREIRPFEILTGGSPRLLVLLAGVGHQLTLRQLLADMVGLIDEHTEYFRQCLESLPSSERRVFLALADLWEPALASAIADRARMDIRTTSVMLRRLTDKGAVSASATRRSRRYTVTERMFCFYYSLRRERNQPAVIRRFIAFMVAFYDPSAATKVFADLDDGSDVGRVIREQLLQAIVDQDAAYRWVEQWDDEFKTASLHHLWAEVLSKMQCMVDQCGDEEFVDENRLVDLVHRLRRMPRTESRPLECVQLSNFVTENNRKIPPLAIVELYQTCLELVDTELIVRDRGYKSWAARTKVMKAEAHVSIKDYESALNCCNEVVEVCTGLPEPGRTYLYSGAVLVKQRVLVDTANYEGAISESRDYLEDYGQSEDEELGFFQARALLFLVQAEWQLGRQACAGRAVRDLDRRFGNSQDRHLQLTVVQAMLWILNHASDYEDKALVTVAEEVADLALARFGGSQSEDLCKVAASVVAWKFGRHVNERDFGSAELCLRLGMERWVSTATDFGLEWAATRSVPRAECLMQLGDCEAAEALVHEWLPGIAEIEGDRGKFLWWWAECVLFQCYTSRESMEAIDVLGSMVEEFEPDVEYCVQGITKVLMGAGALGKFLDRIPSILEASPKVRASLLPVIVALRLLNREQASAPPEVLEVASDVLDTINARRAEGNPFGLDQG</sequence>
<dbReference type="GO" id="GO:0016887">
    <property type="term" value="F:ATP hydrolysis activity"/>
    <property type="evidence" value="ECO:0007669"/>
    <property type="project" value="InterPro"/>
</dbReference>
<evidence type="ECO:0000313" key="2">
    <source>
        <dbReference type="EMBL" id="MYD91704.1"/>
    </source>
</evidence>
<evidence type="ECO:0000259" key="1">
    <source>
        <dbReference type="Pfam" id="PF13401"/>
    </source>
</evidence>
<dbReference type="InterPro" id="IPR027417">
    <property type="entry name" value="P-loop_NTPase"/>
</dbReference>
<dbReference type="InterPro" id="IPR036390">
    <property type="entry name" value="WH_DNA-bd_sf"/>
</dbReference>
<keyword evidence="2" id="KW-0067">ATP-binding</keyword>